<protein>
    <submittedName>
        <fullName evidence="1">AAA family ATPase</fullName>
    </submittedName>
</protein>
<dbReference type="SUPFAM" id="SSF52540">
    <property type="entry name" value="P-loop containing nucleoside triphosphate hydrolases"/>
    <property type="match status" value="1"/>
</dbReference>
<dbReference type="Gene3D" id="3.40.50.300">
    <property type="entry name" value="P-loop containing nucleotide triphosphate hydrolases"/>
    <property type="match status" value="1"/>
</dbReference>
<name>A0A6M1PD85_9BACL</name>
<dbReference type="RefSeq" id="WP_165093824.1">
    <property type="nucleotide sequence ID" value="NZ_JAAKGU010000001.1"/>
</dbReference>
<reference evidence="1 2" key="1">
    <citation type="submission" date="2020-02" db="EMBL/GenBank/DDBJ databases">
        <authorList>
            <person name="Gao J."/>
            <person name="Sun J."/>
        </authorList>
    </citation>
    <scope>NUCLEOTIDE SEQUENCE [LARGE SCALE GENOMIC DNA]</scope>
    <source>
        <strain evidence="1 2">7124</strain>
    </source>
</reference>
<sequence length="210" mass="23348">MSPLPNIGLIGKLRSGKSAAGDYLASKYGYTQFAFGDELKDDFHREYPDIPREPKPRAGYQEYGQRMRRERGENVWIDACLGKIADIHDNYALGKLVRYYGELAEPFRAVITDCRQLNEAEALASRSFVLIRVEAPDSLRIQRAKAAGDTFTDADLAHDTETALDGCTADFTVVNDAGLAELYAQIDEIMGYLRLTPETRYLALKDGAAA</sequence>
<accession>A0A6M1PD85</accession>
<evidence type="ECO:0000313" key="2">
    <source>
        <dbReference type="Proteomes" id="UP000480151"/>
    </source>
</evidence>
<evidence type="ECO:0000313" key="1">
    <source>
        <dbReference type="EMBL" id="NGM81219.1"/>
    </source>
</evidence>
<dbReference type="InterPro" id="IPR027417">
    <property type="entry name" value="P-loop_NTPase"/>
</dbReference>
<dbReference type="Proteomes" id="UP000480151">
    <property type="component" value="Unassembled WGS sequence"/>
</dbReference>
<organism evidence="1 2">
    <name type="scientific">Paenibacillus apii</name>
    <dbReference type="NCBI Taxonomy" id="1850370"/>
    <lineage>
        <taxon>Bacteria</taxon>
        <taxon>Bacillati</taxon>
        <taxon>Bacillota</taxon>
        <taxon>Bacilli</taxon>
        <taxon>Bacillales</taxon>
        <taxon>Paenibacillaceae</taxon>
        <taxon>Paenibacillus</taxon>
    </lineage>
</organism>
<comment type="caution">
    <text evidence="1">The sequence shown here is derived from an EMBL/GenBank/DDBJ whole genome shotgun (WGS) entry which is preliminary data.</text>
</comment>
<dbReference type="Pfam" id="PF13238">
    <property type="entry name" value="AAA_18"/>
    <property type="match status" value="1"/>
</dbReference>
<gene>
    <name evidence="1" type="ORF">G5B47_02200</name>
</gene>
<dbReference type="EMBL" id="JAAKGU010000001">
    <property type="protein sequence ID" value="NGM81219.1"/>
    <property type="molecule type" value="Genomic_DNA"/>
</dbReference>
<proteinExistence type="predicted"/>
<dbReference type="AlphaFoldDB" id="A0A6M1PD85"/>
<keyword evidence="2" id="KW-1185">Reference proteome</keyword>